<evidence type="ECO:0008006" key="3">
    <source>
        <dbReference type="Google" id="ProtNLM"/>
    </source>
</evidence>
<accession>A0ABV2T0F6</accession>
<dbReference type="EMBL" id="JBEXAC010000001">
    <property type="protein sequence ID" value="MET6996100.1"/>
    <property type="molecule type" value="Genomic_DNA"/>
</dbReference>
<organism evidence="1 2">
    <name type="scientific">Chitinophaga defluvii</name>
    <dbReference type="NCBI Taxonomy" id="3163343"/>
    <lineage>
        <taxon>Bacteria</taxon>
        <taxon>Pseudomonadati</taxon>
        <taxon>Bacteroidota</taxon>
        <taxon>Chitinophagia</taxon>
        <taxon>Chitinophagales</taxon>
        <taxon>Chitinophagaceae</taxon>
        <taxon>Chitinophaga</taxon>
    </lineage>
</organism>
<name>A0ABV2T0F6_9BACT</name>
<comment type="caution">
    <text evidence="1">The sequence shown here is derived from an EMBL/GenBank/DDBJ whole genome shotgun (WGS) entry which is preliminary data.</text>
</comment>
<dbReference type="RefSeq" id="WP_354658748.1">
    <property type="nucleotide sequence ID" value="NZ_JBEXAC010000001.1"/>
</dbReference>
<evidence type="ECO:0000313" key="1">
    <source>
        <dbReference type="EMBL" id="MET6996100.1"/>
    </source>
</evidence>
<proteinExistence type="predicted"/>
<evidence type="ECO:0000313" key="2">
    <source>
        <dbReference type="Proteomes" id="UP001549749"/>
    </source>
</evidence>
<protein>
    <recommendedName>
        <fullName evidence="3">Neutral/alkaline ceramidase-like enzyme</fullName>
    </recommendedName>
</protein>
<dbReference type="Proteomes" id="UP001549749">
    <property type="component" value="Unassembled WGS sequence"/>
</dbReference>
<reference evidence="1 2" key="1">
    <citation type="submission" date="2024-06" db="EMBL/GenBank/DDBJ databases">
        <title>Chitinophaga defluvii sp. nov., isolated from municipal sewage.</title>
        <authorList>
            <person name="Zhang L."/>
        </authorList>
    </citation>
    <scope>NUCLEOTIDE SEQUENCE [LARGE SCALE GENOMIC DNA]</scope>
    <source>
        <strain evidence="1 2">H8</strain>
    </source>
</reference>
<sequence length="481" mass="53950">MSLKEQLTDGTLCIGWATENVTPVGPVSLYGQYYERISEYVQSDLTVTVCAMEQIKPDGFVEQAVMVSMDVIYALKEMQDAVRSRIKEEVPGLNPDKIVLNATHTHSAPYPEVKNAFGELLLNGICRAIRTAWDARMPGAVSTGFDYAVIGHNRRVMYADGSTEMYGDTNREDFLMIEGPADPGIDLLFTWSLDKRLTGIWVNVSCPAQVTESRYYVSSDFWSEVRKKTEERFGKDVFILPQCGAAGDIAPRDLTTRYRAGEPDMWDVLGIVEIGRRIDLVIANVYPSAREKITANAVFIHKIKHIQIPSRVISGEEYRRSVAIVNSIKANEPGDPASDQTAWNRFLKEVKDNEKVYPYGPWDNKKSDYGWLRPMEIVVAQYEDKQRPLNYEYELHVIRINDIAIASNPFELFVDYGFAITARSRASQVFIVQFAGDSGGYLPTQRALDGGGYSAMANNVGPVGGKVLVEETVSLMNEMWL</sequence>
<gene>
    <name evidence="1" type="ORF">ABR189_01910</name>
</gene>
<keyword evidence="2" id="KW-1185">Reference proteome</keyword>